<evidence type="ECO:0000256" key="1">
    <source>
        <dbReference type="SAM" id="Phobius"/>
    </source>
</evidence>
<protein>
    <submittedName>
        <fullName evidence="2">CXXC-20-CXXC protein</fullName>
    </submittedName>
</protein>
<dbReference type="NCBIfam" id="TIGR04104">
    <property type="entry name" value="cxxc_20_cxxc"/>
    <property type="match status" value="1"/>
</dbReference>
<accession>A0A846MG79</accession>
<keyword evidence="1" id="KW-1133">Transmembrane helix</keyword>
<proteinExistence type="predicted"/>
<dbReference type="Proteomes" id="UP000532769">
    <property type="component" value="Unassembled WGS sequence"/>
</dbReference>
<dbReference type="RefSeq" id="WP_166909124.1">
    <property type="nucleotide sequence ID" value="NZ_JAASRS010000001.1"/>
</dbReference>
<name>A0A846MG79_9BACL</name>
<keyword evidence="1" id="KW-0812">Transmembrane</keyword>
<reference evidence="2 3" key="1">
    <citation type="submission" date="2020-03" db="EMBL/GenBank/DDBJ databases">
        <title>Genomic Encyclopedia of Archaeal and Bacterial Type Strains, Phase II (KMG-II): from individual species to whole genera.</title>
        <authorList>
            <person name="Goeker M."/>
        </authorList>
    </citation>
    <scope>NUCLEOTIDE SEQUENCE [LARGE SCALE GENOMIC DNA]</scope>
    <source>
        <strain evidence="2 3">DSM 4749</strain>
    </source>
</reference>
<dbReference type="EMBL" id="JAASRS010000001">
    <property type="protein sequence ID" value="NIK14713.1"/>
    <property type="molecule type" value="Genomic_DNA"/>
</dbReference>
<dbReference type="InterPro" id="IPR026369">
    <property type="entry name" value="CxxC_20_CxxC"/>
</dbReference>
<organism evidence="2 3">
    <name type="scientific">Saccharococcus thermophilus</name>
    <dbReference type="NCBI Taxonomy" id="29396"/>
    <lineage>
        <taxon>Bacteria</taxon>
        <taxon>Bacillati</taxon>
        <taxon>Bacillota</taxon>
        <taxon>Bacilli</taxon>
        <taxon>Bacillales</taxon>
        <taxon>Anoxybacillaceae</taxon>
        <taxon>Saccharococcus</taxon>
    </lineage>
</organism>
<dbReference type="AlphaFoldDB" id="A0A846MG79"/>
<feature type="transmembrane region" description="Helical" evidence="1">
    <location>
        <begin position="72"/>
        <end position="93"/>
    </location>
</feature>
<feature type="transmembrane region" description="Helical" evidence="1">
    <location>
        <begin position="47"/>
        <end position="66"/>
    </location>
</feature>
<evidence type="ECO:0000313" key="2">
    <source>
        <dbReference type="EMBL" id="NIK14713.1"/>
    </source>
</evidence>
<keyword evidence="1" id="KW-0472">Membrane</keyword>
<evidence type="ECO:0000313" key="3">
    <source>
        <dbReference type="Proteomes" id="UP000532769"/>
    </source>
</evidence>
<gene>
    <name evidence="2" type="ORF">BDD39_001223</name>
</gene>
<sequence>MKLPICCKCHYSFRWRSAIKVLFGWKRFICPNCKTKLYPTAESRQKASFVLILPLLVLLLLPFFGISFLWTFIIYFVLLASIMALLPFFYTFVDEEEPFW</sequence>
<keyword evidence="3" id="KW-1185">Reference proteome</keyword>
<comment type="caution">
    <text evidence="2">The sequence shown here is derived from an EMBL/GenBank/DDBJ whole genome shotgun (WGS) entry which is preliminary data.</text>
</comment>